<accession>A0ACD3A7M6</accession>
<dbReference type="Proteomes" id="UP000308600">
    <property type="component" value="Unassembled WGS sequence"/>
</dbReference>
<organism evidence="1 2">
    <name type="scientific">Pluteus cervinus</name>
    <dbReference type="NCBI Taxonomy" id="181527"/>
    <lineage>
        <taxon>Eukaryota</taxon>
        <taxon>Fungi</taxon>
        <taxon>Dikarya</taxon>
        <taxon>Basidiomycota</taxon>
        <taxon>Agaricomycotina</taxon>
        <taxon>Agaricomycetes</taxon>
        <taxon>Agaricomycetidae</taxon>
        <taxon>Agaricales</taxon>
        <taxon>Pluteineae</taxon>
        <taxon>Pluteaceae</taxon>
        <taxon>Pluteus</taxon>
    </lineage>
</organism>
<evidence type="ECO:0000313" key="2">
    <source>
        <dbReference type="Proteomes" id="UP000308600"/>
    </source>
</evidence>
<evidence type="ECO:0000313" key="1">
    <source>
        <dbReference type="EMBL" id="TFK61309.1"/>
    </source>
</evidence>
<gene>
    <name evidence="1" type="ORF">BDN72DRAFT_863695</name>
</gene>
<name>A0ACD3A7M6_9AGAR</name>
<dbReference type="EMBL" id="ML208672">
    <property type="protein sequence ID" value="TFK61309.1"/>
    <property type="molecule type" value="Genomic_DNA"/>
</dbReference>
<reference evidence="1 2" key="1">
    <citation type="journal article" date="2019" name="Nat. Ecol. Evol.">
        <title>Megaphylogeny resolves global patterns of mushroom evolution.</title>
        <authorList>
            <person name="Varga T."/>
            <person name="Krizsan K."/>
            <person name="Foldi C."/>
            <person name="Dima B."/>
            <person name="Sanchez-Garcia M."/>
            <person name="Sanchez-Ramirez S."/>
            <person name="Szollosi G.J."/>
            <person name="Szarkandi J.G."/>
            <person name="Papp V."/>
            <person name="Albert L."/>
            <person name="Andreopoulos W."/>
            <person name="Angelini C."/>
            <person name="Antonin V."/>
            <person name="Barry K.W."/>
            <person name="Bougher N.L."/>
            <person name="Buchanan P."/>
            <person name="Buyck B."/>
            <person name="Bense V."/>
            <person name="Catcheside P."/>
            <person name="Chovatia M."/>
            <person name="Cooper J."/>
            <person name="Damon W."/>
            <person name="Desjardin D."/>
            <person name="Finy P."/>
            <person name="Geml J."/>
            <person name="Haridas S."/>
            <person name="Hughes K."/>
            <person name="Justo A."/>
            <person name="Karasinski D."/>
            <person name="Kautmanova I."/>
            <person name="Kiss B."/>
            <person name="Kocsube S."/>
            <person name="Kotiranta H."/>
            <person name="LaButti K.M."/>
            <person name="Lechner B.E."/>
            <person name="Liimatainen K."/>
            <person name="Lipzen A."/>
            <person name="Lukacs Z."/>
            <person name="Mihaltcheva S."/>
            <person name="Morgado L.N."/>
            <person name="Niskanen T."/>
            <person name="Noordeloos M.E."/>
            <person name="Ohm R.A."/>
            <person name="Ortiz-Santana B."/>
            <person name="Ovrebo C."/>
            <person name="Racz N."/>
            <person name="Riley R."/>
            <person name="Savchenko A."/>
            <person name="Shiryaev A."/>
            <person name="Soop K."/>
            <person name="Spirin V."/>
            <person name="Szebenyi C."/>
            <person name="Tomsovsky M."/>
            <person name="Tulloss R.E."/>
            <person name="Uehling J."/>
            <person name="Grigoriev I.V."/>
            <person name="Vagvolgyi C."/>
            <person name="Papp T."/>
            <person name="Martin F.M."/>
            <person name="Miettinen O."/>
            <person name="Hibbett D.S."/>
            <person name="Nagy L.G."/>
        </authorList>
    </citation>
    <scope>NUCLEOTIDE SEQUENCE [LARGE SCALE GENOMIC DNA]</scope>
    <source>
        <strain evidence="1 2">NL-1719</strain>
    </source>
</reference>
<sequence>MDDNLKIMILGTTAAISRIPPKDRTWENVIATFQNNSLIEPDGEEIGRCEFKSVKSKKTFNLGGCSDPDIVSEIETWFKKLIDNNDILNGTQIDLTGHANIVAQSGARVDSSNPFTFLVTMISNEEEHRKTSCDIGILRYPDISHPYFQVYRIRLNARSSCQRFLVFESNANSINGDFVVRKYKPRASVLDSVRKEIRQAAVKEAENLLLSYSGTF</sequence>
<protein>
    <submittedName>
        <fullName evidence="1">Uncharacterized protein</fullName>
    </submittedName>
</protein>
<keyword evidence="2" id="KW-1185">Reference proteome</keyword>
<proteinExistence type="predicted"/>